<evidence type="ECO:0000256" key="1">
    <source>
        <dbReference type="SAM" id="Phobius"/>
    </source>
</evidence>
<evidence type="ECO:0000313" key="2">
    <source>
        <dbReference type="EMBL" id="GAA4441756.1"/>
    </source>
</evidence>
<proteinExistence type="predicted"/>
<evidence type="ECO:0000313" key="3">
    <source>
        <dbReference type="Proteomes" id="UP001501508"/>
    </source>
</evidence>
<dbReference type="Pfam" id="PF03334">
    <property type="entry name" value="PhaG_MnhG_YufB"/>
    <property type="match status" value="1"/>
</dbReference>
<reference evidence="3" key="1">
    <citation type="journal article" date="2019" name="Int. J. Syst. Evol. Microbiol.">
        <title>The Global Catalogue of Microorganisms (GCM) 10K type strain sequencing project: providing services to taxonomists for standard genome sequencing and annotation.</title>
        <authorList>
            <consortium name="The Broad Institute Genomics Platform"/>
            <consortium name="The Broad Institute Genome Sequencing Center for Infectious Disease"/>
            <person name="Wu L."/>
            <person name="Ma J."/>
        </authorList>
    </citation>
    <scope>NUCLEOTIDE SEQUENCE [LARGE SCALE GENOMIC DNA]</scope>
    <source>
        <strain evidence="3">JCM 31920</strain>
    </source>
</reference>
<feature type="transmembrane region" description="Helical" evidence="1">
    <location>
        <begin position="37"/>
        <end position="57"/>
    </location>
</feature>
<dbReference type="NCBIfam" id="TIGR01300">
    <property type="entry name" value="CPA3_mnhG_phaG"/>
    <property type="match status" value="1"/>
</dbReference>
<dbReference type="PANTHER" id="PTHR34703">
    <property type="entry name" value="ANTIPORTER SUBUNIT MNHG2-RELATED"/>
    <property type="match status" value="1"/>
</dbReference>
<dbReference type="RefSeq" id="WP_345030107.1">
    <property type="nucleotide sequence ID" value="NZ_BAABEY010000025.1"/>
</dbReference>
<dbReference type="InterPro" id="IPR005133">
    <property type="entry name" value="PhaG_MnhG_YufB"/>
</dbReference>
<dbReference type="PANTHER" id="PTHR34703:SF1">
    <property type="entry name" value="ANTIPORTER SUBUNIT MNHG2-RELATED"/>
    <property type="match status" value="1"/>
</dbReference>
<protein>
    <submittedName>
        <fullName evidence="2">Monovalent cation/H(+) antiporter subunit G</fullName>
    </submittedName>
</protein>
<keyword evidence="1" id="KW-0472">Membrane</keyword>
<feature type="transmembrane region" description="Helical" evidence="1">
    <location>
        <begin position="63"/>
        <end position="83"/>
    </location>
</feature>
<gene>
    <name evidence="2" type="primary">mnhG</name>
    <name evidence="2" type="ORF">GCM10023091_27500</name>
</gene>
<sequence length="131" mass="14314">MTDVIIMILTSIGTLFILIAAIGVLRMPDFFLRLSVTIKAATLGLGFIMGGTALFFLEFSVTAKVTAIIFFLLITAPVSGHMIGRTAYFTGMKLWKGTVLDELKGKYDRKTHELTSDGDHAQEGNDPVDEL</sequence>
<dbReference type="EMBL" id="BAABEY010000025">
    <property type="protein sequence ID" value="GAA4441756.1"/>
    <property type="molecule type" value="Genomic_DNA"/>
</dbReference>
<organism evidence="2 3">
    <name type="scientific">Ravibacter arvi</name>
    <dbReference type="NCBI Taxonomy" id="2051041"/>
    <lineage>
        <taxon>Bacteria</taxon>
        <taxon>Pseudomonadati</taxon>
        <taxon>Bacteroidota</taxon>
        <taxon>Cytophagia</taxon>
        <taxon>Cytophagales</taxon>
        <taxon>Spirosomataceae</taxon>
        <taxon>Ravibacter</taxon>
    </lineage>
</organism>
<keyword evidence="1" id="KW-1133">Transmembrane helix</keyword>
<keyword evidence="3" id="KW-1185">Reference proteome</keyword>
<accession>A0ABP8M114</accession>
<name>A0ABP8M114_9BACT</name>
<keyword evidence="1" id="KW-0812">Transmembrane</keyword>
<comment type="caution">
    <text evidence="2">The sequence shown here is derived from an EMBL/GenBank/DDBJ whole genome shotgun (WGS) entry which is preliminary data.</text>
</comment>
<dbReference type="Proteomes" id="UP001501508">
    <property type="component" value="Unassembled WGS sequence"/>
</dbReference>
<feature type="transmembrane region" description="Helical" evidence="1">
    <location>
        <begin position="6"/>
        <end position="25"/>
    </location>
</feature>
<dbReference type="NCBIfam" id="NF009314">
    <property type="entry name" value="PRK12674.1-2"/>
    <property type="match status" value="1"/>
</dbReference>